<keyword evidence="1" id="KW-0472">Membrane</keyword>
<dbReference type="Gene3D" id="3.90.550.10">
    <property type="entry name" value="Spore Coat Polysaccharide Biosynthesis Protein SpsA, Chain A"/>
    <property type="match status" value="1"/>
</dbReference>
<dbReference type="GO" id="GO:0016740">
    <property type="term" value="F:transferase activity"/>
    <property type="evidence" value="ECO:0007669"/>
    <property type="project" value="UniProtKB-KW"/>
</dbReference>
<dbReference type="PANTHER" id="PTHR43685">
    <property type="entry name" value="GLYCOSYLTRANSFERASE"/>
    <property type="match status" value="1"/>
</dbReference>
<dbReference type="InterPro" id="IPR029044">
    <property type="entry name" value="Nucleotide-diphossugar_trans"/>
</dbReference>
<dbReference type="RefSeq" id="WP_006651462.1">
    <property type="nucleotide sequence ID" value="NZ_AOIM01000007.1"/>
</dbReference>
<dbReference type="EMBL" id="AOIM01000007">
    <property type="protein sequence ID" value="ELY95665.1"/>
    <property type="molecule type" value="Genomic_DNA"/>
</dbReference>
<dbReference type="AlphaFoldDB" id="M0AA85"/>
<dbReference type="Proteomes" id="UP000011519">
    <property type="component" value="Unassembled WGS sequence"/>
</dbReference>
<dbReference type="PATRIC" id="fig|1227493.4.peg.167"/>
<dbReference type="PANTHER" id="PTHR43685:SF2">
    <property type="entry name" value="GLYCOSYLTRANSFERASE 2-LIKE DOMAIN-CONTAINING PROTEIN"/>
    <property type="match status" value="1"/>
</dbReference>
<keyword evidence="1" id="KW-1133">Transmembrane helix</keyword>
<name>M0AA85_9EURY</name>
<evidence type="ECO:0000259" key="2">
    <source>
        <dbReference type="Pfam" id="PF00535"/>
    </source>
</evidence>
<feature type="domain" description="Glycosyltransferase 2-like" evidence="2">
    <location>
        <begin position="11"/>
        <end position="132"/>
    </location>
</feature>
<evidence type="ECO:0000313" key="3">
    <source>
        <dbReference type="EMBL" id="ELY95665.1"/>
    </source>
</evidence>
<proteinExistence type="predicted"/>
<keyword evidence="4" id="KW-1185">Reference proteome</keyword>
<dbReference type="Pfam" id="PF00535">
    <property type="entry name" value="Glycos_transf_2"/>
    <property type="match status" value="1"/>
</dbReference>
<feature type="transmembrane region" description="Helical" evidence="1">
    <location>
        <begin position="277"/>
        <end position="302"/>
    </location>
</feature>
<dbReference type="OrthoDB" id="46222at2157"/>
<accession>M0AA85</accession>
<sequence length="308" mass="33982">MTIDTENPFVSIIIPVYNDPEGIRSCLTALQSQAYPETQFEVLVVDNGSTDGTRDVIRDFSVQLLVEDEVQGSYAARNKGIEASDGDVLAFVDADCTPEPEWVAAGVETMSQEDADLVAGRVRFEFTPDRTPAERFDAMGNMRNDKTVPEGVGKTANLFVRKTVVNEIGTFPQNLRSGGDVYWTRAATNAGMKIAYSPDAIVNHPSRQFQPLLKKMYRVGNGSAEIWYLDDQTTVWTILAGLARFPLKALRFMFTEVNNEPEKKTETPPDRDVEQSIGVHLVATLAVGALLIGRVVGLIRLLPRVISK</sequence>
<evidence type="ECO:0000313" key="4">
    <source>
        <dbReference type="Proteomes" id="UP000011519"/>
    </source>
</evidence>
<keyword evidence="1" id="KW-0812">Transmembrane</keyword>
<dbReference type="SUPFAM" id="SSF53448">
    <property type="entry name" value="Nucleotide-diphospho-sugar transferases"/>
    <property type="match status" value="1"/>
</dbReference>
<evidence type="ECO:0000256" key="1">
    <source>
        <dbReference type="SAM" id="Phobius"/>
    </source>
</evidence>
<comment type="caution">
    <text evidence="3">The sequence shown here is derived from an EMBL/GenBank/DDBJ whole genome shotgun (WGS) entry which is preliminary data.</text>
</comment>
<dbReference type="InterPro" id="IPR001173">
    <property type="entry name" value="Glyco_trans_2-like"/>
</dbReference>
<protein>
    <submittedName>
        <fullName evidence="3">Glycosyltransferase AglE</fullName>
    </submittedName>
</protein>
<organism evidence="3 4">
    <name type="scientific">Natrialba hulunbeirensis JCM 10989</name>
    <dbReference type="NCBI Taxonomy" id="1227493"/>
    <lineage>
        <taxon>Archaea</taxon>
        <taxon>Methanobacteriati</taxon>
        <taxon>Methanobacteriota</taxon>
        <taxon>Stenosarchaea group</taxon>
        <taxon>Halobacteria</taxon>
        <taxon>Halobacteriales</taxon>
        <taxon>Natrialbaceae</taxon>
        <taxon>Natrialba</taxon>
    </lineage>
</organism>
<reference evidence="3 4" key="1">
    <citation type="journal article" date="2014" name="PLoS Genet.">
        <title>Phylogenetically driven sequencing of extremely halophilic archaea reveals strategies for static and dynamic osmo-response.</title>
        <authorList>
            <person name="Becker E.A."/>
            <person name="Seitzer P.M."/>
            <person name="Tritt A."/>
            <person name="Larsen D."/>
            <person name="Krusor M."/>
            <person name="Yao A.I."/>
            <person name="Wu D."/>
            <person name="Madern D."/>
            <person name="Eisen J.A."/>
            <person name="Darling A.E."/>
            <person name="Facciotti M.T."/>
        </authorList>
    </citation>
    <scope>NUCLEOTIDE SEQUENCE [LARGE SCALE GENOMIC DNA]</scope>
    <source>
        <strain evidence="3 4">JCM 10989</strain>
    </source>
</reference>
<keyword evidence="3" id="KW-0808">Transferase</keyword>
<dbReference type="InterPro" id="IPR050834">
    <property type="entry name" value="Glycosyltransf_2"/>
</dbReference>
<dbReference type="STRING" id="1227493.C483_00929"/>
<gene>
    <name evidence="3" type="ORF">C483_00929</name>
</gene>